<protein>
    <submittedName>
        <fullName evidence="4">Cytochrome C</fullName>
    </submittedName>
</protein>
<organism evidence="4 5">
    <name type="scientific">endosymbiont of Escarpia spicata</name>
    <dbReference type="NCBI Taxonomy" id="2200908"/>
    <lineage>
        <taxon>Bacteria</taxon>
        <taxon>Pseudomonadati</taxon>
        <taxon>Pseudomonadota</taxon>
        <taxon>Gammaproteobacteria</taxon>
        <taxon>sulfur-oxidizing symbionts</taxon>
    </lineage>
</organism>
<reference evidence="4 5" key="1">
    <citation type="journal article" date="2018" name="ISME J.">
        <title>Endosymbiont genomes yield clues of tubeworm success.</title>
        <authorList>
            <person name="Li Y."/>
            <person name="Liles M.R."/>
            <person name="Halanych K.M."/>
        </authorList>
    </citation>
    <scope>NUCLEOTIDE SEQUENCE [LARGE SCALE GENOMIC DNA]</scope>
    <source>
        <strain evidence="4">A1462</strain>
    </source>
</reference>
<keyword evidence="2" id="KW-0812">Transmembrane</keyword>
<dbReference type="Proteomes" id="UP000254771">
    <property type="component" value="Unassembled WGS sequence"/>
</dbReference>
<dbReference type="CDD" id="cd08168">
    <property type="entry name" value="Cytochrom_C3"/>
    <property type="match status" value="1"/>
</dbReference>
<keyword evidence="5" id="KW-1185">Reference proteome</keyword>
<feature type="transmembrane region" description="Helical" evidence="2">
    <location>
        <begin position="342"/>
        <end position="363"/>
    </location>
</feature>
<name>A0A370DKR5_9GAMM</name>
<feature type="transmembrane region" description="Helical" evidence="2">
    <location>
        <begin position="539"/>
        <end position="565"/>
    </location>
</feature>
<dbReference type="SUPFAM" id="SSF48695">
    <property type="entry name" value="Multiheme cytochromes"/>
    <property type="match status" value="1"/>
</dbReference>
<evidence type="ECO:0000256" key="3">
    <source>
        <dbReference type="SAM" id="SignalP"/>
    </source>
</evidence>
<feature type="signal peptide" evidence="3">
    <location>
        <begin position="1"/>
        <end position="25"/>
    </location>
</feature>
<dbReference type="PANTHER" id="PTHR35038:SF8">
    <property type="entry name" value="C-TYPE POLYHEME CYTOCHROME OMCC"/>
    <property type="match status" value="1"/>
</dbReference>
<feature type="transmembrane region" description="Helical" evidence="2">
    <location>
        <begin position="437"/>
        <end position="462"/>
    </location>
</feature>
<dbReference type="Gene3D" id="1.20.950.20">
    <property type="entry name" value="Transmembrane di-heme cytochromes, Chain C"/>
    <property type="match status" value="1"/>
</dbReference>
<evidence type="ECO:0000313" key="4">
    <source>
        <dbReference type="EMBL" id="RDH85453.1"/>
    </source>
</evidence>
<dbReference type="Gene3D" id="1.10.1130.10">
    <property type="entry name" value="Flavocytochrome C3, Chain A"/>
    <property type="match status" value="1"/>
</dbReference>
<evidence type="ECO:0000313" key="5">
    <source>
        <dbReference type="Proteomes" id="UP000254771"/>
    </source>
</evidence>
<gene>
    <name evidence="4" type="ORF">DIZ78_10955</name>
</gene>
<keyword evidence="2" id="KW-1133">Transmembrane helix</keyword>
<dbReference type="Gene3D" id="3.90.10.10">
    <property type="entry name" value="Cytochrome C3"/>
    <property type="match status" value="1"/>
</dbReference>
<keyword evidence="1 3" id="KW-0732">Signal</keyword>
<evidence type="ECO:0000256" key="1">
    <source>
        <dbReference type="ARBA" id="ARBA00022729"/>
    </source>
</evidence>
<dbReference type="EMBL" id="QFXE01000013">
    <property type="protein sequence ID" value="RDH85453.1"/>
    <property type="molecule type" value="Genomic_DNA"/>
</dbReference>
<dbReference type="InterPro" id="IPR036280">
    <property type="entry name" value="Multihaem_cyt_sf"/>
</dbReference>
<dbReference type="AlphaFoldDB" id="A0A370DKR5"/>
<feature type="transmembrane region" description="Helical" evidence="2">
    <location>
        <begin position="395"/>
        <end position="417"/>
    </location>
</feature>
<proteinExistence type="predicted"/>
<evidence type="ECO:0000256" key="2">
    <source>
        <dbReference type="SAM" id="Phobius"/>
    </source>
</evidence>
<dbReference type="PANTHER" id="PTHR35038">
    <property type="entry name" value="DISSIMILATORY SULFITE REDUCTASE SIRA"/>
    <property type="match status" value="1"/>
</dbReference>
<sequence length="654" mass="74327">MRRINKVWSVMLAALLGLSAFTAIAAMEQASTPASEKAGKPLTPNKKCTKCHADDDEDEQIWEYEDGTTKFIYVDPDKFENSVHGKQYCVGCHTNVTLTKGEHDERLPITVGCVQCHQENLEEQEDSPDPKHKRLKVVLEQVDSYMHSVHARPSLADQSRTNASCHDCHDAHNIGTLGSEQRAEHRLKNPDVCGKCHEEQKQAYLTSIHGKEVAEKKNSDAAVCSDCHTTHNIESPEADSMKLTITQNCGSCHEDSLKTYLASYHGQVNRLGYTNTAKCYDCHGGHELKKIDDPTSSIHIDNRLETCQQCHEDAPEGFLGFHAHGNADDFERYPGIWITAKFMEALIIGVFLFFWTHVLLWFYREFRDRQQGKGYIPPAGEETVYFRRFSVAWRIIHLLFAMSTMTLVLTGSTLLFSHTDWAPFVINILGGPQIEAIIHRTAATIWLSVFLVHVAIASYNVFIAERKTFRWFGPTSMIPNWQDWHDLKAMFRWFFGKAERPSFDRWSYWQKFDYWAPFWGAGVIGLSGLMLFLPTKTAIILPGFVFNIATIVHAEEALLATIFLFSVHFFNAHFRPDKFPMSTSIFTGAVPLDEFKHEHKREYERLEASGELEKYLVNKPSKGMQRGSDIIGTILIFFGLTLLTLVAIGFATIT</sequence>
<comment type="caution">
    <text evidence="4">The sequence shown here is derived from an EMBL/GenBank/DDBJ whole genome shotgun (WGS) entry which is preliminary data.</text>
</comment>
<keyword evidence="2" id="KW-0472">Membrane</keyword>
<feature type="transmembrane region" description="Helical" evidence="2">
    <location>
        <begin position="630"/>
        <end position="653"/>
    </location>
</feature>
<dbReference type="InterPro" id="IPR051829">
    <property type="entry name" value="Multiheme_Cytochr_ET"/>
</dbReference>
<accession>A0A370DKR5</accession>
<feature type="chain" id="PRO_5016736317" evidence="3">
    <location>
        <begin position="26"/>
        <end position="654"/>
    </location>
</feature>
<feature type="transmembrane region" description="Helical" evidence="2">
    <location>
        <begin position="514"/>
        <end position="533"/>
    </location>
</feature>